<dbReference type="EMBL" id="MJGC01000057">
    <property type="protein sequence ID" value="OEJ75010.1"/>
    <property type="molecule type" value="Genomic_DNA"/>
</dbReference>
<dbReference type="PROSITE" id="PS50293">
    <property type="entry name" value="TPR_REGION"/>
    <property type="match status" value="1"/>
</dbReference>
<dbReference type="GO" id="GO:0016740">
    <property type="term" value="F:transferase activity"/>
    <property type="evidence" value="ECO:0007669"/>
    <property type="project" value="UniProtKB-KW"/>
</dbReference>
<dbReference type="InterPro" id="IPR029044">
    <property type="entry name" value="Nucleotide-diphossugar_trans"/>
</dbReference>
<dbReference type="STRING" id="1781255.BH720_11785"/>
<dbReference type="InterPro" id="IPR001173">
    <property type="entry name" value="Glyco_trans_2-like"/>
</dbReference>
<evidence type="ECO:0000259" key="2">
    <source>
        <dbReference type="Pfam" id="PF00535"/>
    </source>
</evidence>
<dbReference type="InterPro" id="IPR011990">
    <property type="entry name" value="TPR-like_helical_dom_sf"/>
</dbReference>
<dbReference type="SMART" id="SM00028">
    <property type="entry name" value="TPR"/>
    <property type="match status" value="5"/>
</dbReference>
<feature type="domain" description="Glycosyltransferase 2-like" evidence="2">
    <location>
        <begin position="4"/>
        <end position="157"/>
    </location>
</feature>
<name>A0A1E5QK21_9CYAN</name>
<dbReference type="PANTHER" id="PTHR43630:SF2">
    <property type="entry name" value="GLYCOSYLTRANSFERASE"/>
    <property type="match status" value="1"/>
</dbReference>
<dbReference type="Pfam" id="PF13414">
    <property type="entry name" value="TPR_11"/>
    <property type="match status" value="2"/>
</dbReference>
<protein>
    <submittedName>
        <fullName evidence="3">Glycosyltransferase</fullName>
    </submittedName>
</protein>
<gene>
    <name evidence="3" type="ORF">BH720_11785</name>
</gene>
<dbReference type="PANTHER" id="PTHR43630">
    <property type="entry name" value="POLY-BETA-1,6-N-ACETYL-D-GLUCOSAMINE SYNTHASE"/>
    <property type="match status" value="1"/>
</dbReference>
<accession>A0A1E5QK21</accession>
<dbReference type="Pfam" id="PF00535">
    <property type="entry name" value="Glycos_transf_2"/>
    <property type="match status" value="1"/>
</dbReference>
<keyword evidence="1" id="KW-0802">TPR repeat</keyword>
<dbReference type="Gene3D" id="3.90.550.10">
    <property type="entry name" value="Spore Coat Polysaccharide Biosynthesis Protein SpsA, Chain A"/>
    <property type="match status" value="1"/>
</dbReference>
<dbReference type="AlphaFoldDB" id="A0A1E5QK21"/>
<proteinExistence type="predicted"/>
<reference evidence="3" key="1">
    <citation type="submission" date="2016-09" db="EMBL/GenBank/DDBJ databases">
        <title>Draft genome of thermotolerant cyanobacterium Desertifilum sp. strain IPPAS B-1220.</title>
        <authorList>
            <person name="Sinetova M.A."/>
            <person name="Bolakhan K."/>
            <person name="Zayadan B.K."/>
            <person name="Mironov K.S."/>
            <person name="Ustinova V."/>
            <person name="Kupriyanova E.V."/>
            <person name="Sidorov R.A."/>
            <person name="Skrypnik A.N."/>
            <person name="Gogoleva N.E."/>
            <person name="Gogolev Y.V."/>
            <person name="Los D.A."/>
        </authorList>
    </citation>
    <scope>NUCLEOTIDE SEQUENCE [LARGE SCALE GENOMIC DNA]</scope>
    <source>
        <strain evidence="3">IPPAS B-1220</strain>
    </source>
</reference>
<evidence type="ECO:0000313" key="3">
    <source>
        <dbReference type="EMBL" id="OEJ75010.1"/>
    </source>
</evidence>
<dbReference type="SUPFAM" id="SSF48452">
    <property type="entry name" value="TPR-like"/>
    <property type="match status" value="1"/>
</dbReference>
<dbReference type="OrthoDB" id="9815923at2"/>
<dbReference type="CDD" id="cd02511">
    <property type="entry name" value="Beta4Glucosyltransferase"/>
    <property type="match status" value="1"/>
</dbReference>
<evidence type="ECO:0000256" key="1">
    <source>
        <dbReference type="PROSITE-ProRule" id="PRU00339"/>
    </source>
</evidence>
<keyword evidence="3" id="KW-0808">Transferase</keyword>
<organism evidence="3">
    <name type="scientific">Desertifilum tharense IPPAS B-1220</name>
    <dbReference type="NCBI Taxonomy" id="1781255"/>
    <lineage>
        <taxon>Bacteria</taxon>
        <taxon>Bacillati</taxon>
        <taxon>Cyanobacteriota</taxon>
        <taxon>Cyanophyceae</taxon>
        <taxon>Desertifilales</taxon>
        <taxon>Desertifilaceae</taxon>
        <taxon>Desertifilum</taxon>
    </lineage>
</organism>
<sequence>MRLSLCAIVKNEEASLMNCLMSVKDVVDEMVVLDTGSTDRTVAIAKAFGATVGFYPWQDDFAAARNESLKFATGDWILVLDADEVLKPEIVPQIRQAMQNEHHLLVNLVRQEVGATQSPYSLVSRLFRCHPEIQFTHPYHAMVDDSVASLRDRENHWQVVSLSAVAIEHYGYQPGAIAGKNKLARAKTAMEAYLSEFPEDTYTASKLGAIYVQLGEITQGIALLEQAIPKEGDPLVLFELHYHLGIAQTRLENFNAAKMHYQAACELPILRSLKLGAYLNWGNLLKAEGNLGGAILAYQQALAIDPQFAAAYYNLGMVCKQLGKIPEAIAAYQSAIQLNPHYAEAYQNLGVAFLKGGNVPASLKAFSQAIALYQKSNPQEAQRIRQELQTMGFKV</sequence>
<dbReference type="SUPFAM" id="SSF53448">
    <property type="entry name" value="Nucleotide-diphospho-sugar transferases"/>
    <property type="match status" value="1"/>
</dbReference>
<feature type="repeat" description="TPR" evidence="1">
    <location>
        <begin position="275"/>
        <end position="308"/>
    </location>
</feature>
<comment type="caution">
    <text evidence="3">The sequence shown here is derived from an EMBL/GenBank/DDBJ whole genome shotgun (WGS) entry which is preliminary data.</text>
</comment>
<feature type="repeat" description="TPR" evidence="1">
    <location>
        <begin position="309"/>
        <end position="342"/>
    </location>
</feature>
<dbReference type="PROSITE" id="PS50005">
    <property type="entry name" value="TPR"/>
    <property type="match status" value="3"/>
</dbReference>
<dbReference type="RefSeq" id="WP_069967398.1">
    <property type="nucleotide sequence ID" value="NZ_CM124774.1"/>
</dbReference>
<feature type="repeat" description="TPR" evidence="1">
    <location>
        <begin position="343"/>
        <end position="376"/>
    </location>
</feature>
<dbReference type="Gene3D" id="1.25.40.10">
    <property type="entry name" value="Tetratricopeptide repeat domain"/>
    <property type="match status" value="3"/>
</dbReference>
<dbReference type="InterPro" id="IPR019734">
    <property type="entry name" value="TPR_rpt"/>
</dbReference>